<dbReference type="PANTHER" id="PTHR13847">
    <property type="entry name" value="SARCOSINE DEHYDROGENASE-RELATED"/>
    <property type="match status" value="1"/>
</dbReference>
<accession>A0ABZ0AUE2</accession>
<evidence type="ECO:0000259" key="2">
    <source>
        <dbReference type="Pfam" id="PF01266"/>
    </source>
</evidence>
<keyword evidence="4" id="KW-1185">Reference proteome</keyword>
<evidence type="ECO:0000256" key="1">
    <source>
        <dbReference type="ARBA" id="ARBA00023002"/>
    </source>
</evidence>
<dbReference type="Proteomes" id="UP001302257">
    <property type="component" value="Chromosome"/>
</dbReference>
<dbReference type="Pfam" id="PF01266">
    <property type="entry name" value="DAO"/>
    <property type="match status" value="1"/>
</dbReference>
<dbReference type="Gene3D" id="3.50.50.60">
    <property type="entry name" value="FAD/NAD(P)-binding domain"/>
    <property type="match status" value="1"/>
</dbReference>
<dbReference type="RefSeq" id="WP_313866161.1">
    <property type="nucleotide sequence ID" value="NZ_CP132507.1"/>
</dbReference>
<feature type="domain" description="FAD dependent oxidoreductase" evidence="2">
    <location>
        <begin position="6"/>
        <end position="400"/>
    </location>
</feature>
<dbReference type="SUPFAM" id="SSF51905">
    <property type="entry name" value="FAD/NAD(P)-binding domain"/>
    <property type="match status" value="1"/>
</dbReference>
<evidence type="ECO:0000313" key="4">
    <source>
        <dbReference type="Proteomes" id="UP001302257"/>
    </source>
</evidence>
<evidence type="ECO:0000313" key="3">
    <source>
        <dbReference type="EMBL" id="WNO03239.1"/>
    </source>
</evidence>
<keyword evidence="1" id="KW-0560">Oxidoreductase</keyword>
<sequence length="421" mass="46562">MKVEMKIAIVGAGVVGITTAHELAEAGHAVTVFEKNGAASESSSFANGGMHCNSFTLPLSTSMFSGHRLRRFWQSSRQMSYSRWARPVNFRWLWSQCSEAEIDKVSAIQSFGQKMAFWGMEITDALISHHQWEVEQSQGQLILLSNESELNRHVARLQSLKDAGQSYRLLEREELEAHEPALHGADSVFKAIYLPGDRVMNCRQFSLLVKHAAQRNGVDFQFDTEVAALVSQGKPQVRLKNGDIQSFDHVVLCTESLPPEEILKTNFHASTARIDSYALSAAIREPLNAPRSALQDCKSGITIARIGKRLRVCGGAELNKTATKEHDKRLVNKLFRTLDQYFPGAANYPAGTQIWRGSRTFTHDGLPLIGNAGLPGVWLNLAHGANGWTLATASARLLSEQISGQSTSLPSELLSPHRFNR</sequence>
<reference evidence="3 4" key="1">
    <citation type="submission" date="2023-08" db="EMBL/GenBank/DDBJ databases">
        <title>Rhodoferax potami sp. nov. and Rhodoferax mekongensis sp. nov., isolated from the Mekong River in Thailand.</title>
        <authorList>
            <person name="Kitikhun S."/>
            <person name="Charoenyingcharoen P."/>
            <person name="Siriarchawattana P."/>
            <person name="Likhitrattanapisal S."/>
            <person name="Nilsakha T."/>
            <person name="Chanpet A."/>
            <person name="Rattanawaree P."/>
            <person name="Ingsriswang S."/>
        </authorList>
    </citation>
    <scope>NUCLEOTIDE SEQUENCE [LARGE SCALE GENOMIC DNA]</scope>
    <source>
        <strain evidence="3 4">TBRC 17307</strain>
    </source>
</reference>
<dbReference type="PANTHER" id="PTHR13847:SF289">
    <property type="entry name" value="GLYCINE OXIDASE"/>
    <property type="match status" value="1"/>
</dbReference>
<dbReference type="Gene3D" id="3.30.9.10">
    <property type="entry name" value="D-Amino Acid Oxidase, subunit A, domain 2"/>
    <property type="match status" value="1"/>
</dbReference>
<proteinExistence type="predicted"/>
<protein>
    <submittedName>
        <fullName evidence="3">FAD-dependent oxidoreductase</fullName>
    </submittedName>
</protein>
<organism evidence="3 4">
    <name type="scientific">Rhodoferax mekongensis</name>
    <dbReference type="NCBI Taxonomy" id="3068341"/>
    <lineage>
        <taxon>Bacteria</taxon>
        <taxon>Pseudomonadati</taxon>
        <taxon>Pseudomonadota</taxon>
        <taxon>Betaproteobacteria</taxon>
        <taxon>Burkholderiales</taxon>
        <taxon>Comamonadaceae</taxon>
        <taxon>Rhodoferax</taxon>
    </lineage>
</organism>
<gene>
    <name evidence="3" type="ORF">RAN89_09825</name>
</gene>
<dbReference type="InterPro" id="IPR006076">
    <property type="entry name" value="FAD-dep_OxRdtase"/>
</dbReference>
<dbReference type="EMBL" id="CP132507">
    <property type="protein sequence ID" value="WNO03239.1"/>
    <property type="molecule type" value="Genomic_DNA"/>
</dbReference>
<name>A0ABZ0AUE2_9BURK</name>
<dbReference type="InterPro" id="IPR036188">
    <property type="entry name" value="FAD/NAD-bd_sf"/>
</dbReference>